<dbReference type="AlphaFoldDB" id="A0A5B0EE50"/>
<evidence type="ECO:0000313" key="2">
    <source>
        <dbReference type="Proteomes" id="UP000323856"/>
    </source>
</evidence>
<sequence>MAERSVEELASVIIEQERKALAIAFDAAMVSLKRPPERSIRAIDKNFIDAQAPGVRKHLHGMTAKLVHDAAEILDSMDQYAQAIQRILAAHEMLPMPLSSMVRSIHEFALILCPLFDPDLPPGERIANMGALHLANAQGGLDALEAFPLNQQKERHKKIEAVAGIQEYMKKAGYEIHANKSKPHLATGVSWGAEKVSLRDNTTKASERYTPGIHYNWVLGSGATHGRLWYSNGLEGQWSMIVVGAVAPLLDISDLLVNIPLGYAGVDGRRLHLQTHTRRCALLARTSPGMEMGTYDNYRAQTEESI</sequence>
<proteinExistence type="predicted"/>
<dbReference type="RefSeq" id="WP_149619537.1">
    <property type="nucleotide sequence ID" value="NZ_VOBL01000008.1"/>
</dbReference>
<dbReference type="Proteomes" id="UP000323856">
    <property type="component" value="Unassembled WGS sequence"/>
</dbReference>
<name>A0A5B0EE50_9MICC</name>
<reference evidence="1 2" key="1">
    <citation type="submission" date="2019-07" db="EMBL/GenBank/DDBJ databases">
        <title>Analysis of the biochemical properties, biological activity and biotechnological potential of siderophores and biosurfactants produced by Antarctic psychrotolerant bacteria.</title>
        <authorList>
            <person name="Styczynski M."/>
            <person name="Krucon T."/>
            <person name="Decewicz P."/>
            <person name="Dziewit L."/>
        </authorList>
    </citation>
    <scope>NUCLEOTIDE SEQUENCE [LARGE SCALE GENOMIC DNA]</scope>
    <source>
        <strain evidence="1 2">ANT_H27</strain>
    </source>
</reference>
<accession>A0A5B0EE50</accession>
<organism evidence="1 2">
    <name type="scientific">Paeniglutamicibacter gangotriensis</name>
    <dbReference type="NCBI Taxonomy" id="254787"/>
    <lineage>
        <taxon>Bacteria</taxon>
        <taxon>Bacillati</taxon>
        <taxon>Actinomycetota</taxon>
        <taxon>Actinomycetes</taxon>
        <taxon>Micrococcales</taxon>
        <taxon>Micrococcaceae</taxon>
        <taxon>Paeniglutamicibacter</taxon>
    </lineage>
</organism>
<dbReference type="EMBL" id="VOBL01000008">
    <property type="protein sequence ID" value="KAA0977153.1"/>
    <property type="molecule type" value="Genomic_DNA"/>
</dbReference>
<gene>
    <name evidence="1" type="ORF">FQ154_09655</name>
</gene>
<protein>
    <submittedName>
        <fullName evidence="1">Uncharacterized protein</fullName>
    </submittedName>
</protein>
<comment type="caution">
    <text evidence="1">The sequence shown here is derived from an EMBL/GenBank/DDBJ whole genome shotgun (WGS) entry which is preliminary data.</text>
</comment>
<dbReference type="OrthoDB" id="4951511at2"/>
<evidence type="ECO:0000313" key="1">
    <source>
        <dbReference type="EMBL" id="KAA0977153.1"/>
    </source>
</evidence>